<dbReference type="InParanoid" id="A0A0D2UQN3"/>
<keyword evidence="2" id="KW-0472">Membrane</keyword>
<dbReference type="EMBL" id="KE346374">
    <property type="protein sequence ID" value="KJE97331.1"/>
    <property type="molecule type" value="Genomic_DNA"/>
</dbReference>
<evidence type="ECO:0000313" key="3">
    <source>
        <dbReference type="EMBL" id="KJE97331.1"/>
    </source>
</evidence>
<keyword evidence="4" id="KW-1185">Reference proteome</keyword>
<gene>
    <name evidence="3" type="ORF">CAOG_010106</name>
</gene>
<keyword evidence="2" id="KW-1133">Transmembrane helix</keyword>
<dbReference type="Proteomes" id="UP000008743">
    <property type="component" value="Unassembled WGS sequence"/>
</dbReference>
<keyword evidence="2" id="KW-0812">Transmembrane</keyword>
<protein>
    <submittedName>
        <fullName evidence="3">Uncharacterized protein</fullName>
    </submittedName>
</protein>
<evidence type="ECO:0000256" key="2">
    <source>
        <dbReference type="SAM" id="Phobius"/>
    </source>
</evidence>
<feature type="transmembrane region" description="Helical" evidence="2">
    <location>
        <begin position="30"/>
        <end position="56"/>
    </location>
</feature>
<feature type="region of interest" description="Disordered" evidence="1">
    <location>
        <begin position="96"/>
        <end position="143"/>
    </location>
</feature>
<evidence type="ECO:0000256" key="1">
    <source>
        <dbReference type="SAM" id="MobiDB-lite"/>
    </source>
</evidence>
<proteinExistence type="predicted"/>
<name>A0A0D2UQN3_CAPO3</name>
<accession>A0A0D2UQN3</accession>
<reference evidence="4" key="1">
    <citation type="submission" date="2011-02" db="EMBL/GenBank/DDBJ databases">
        <title>The Genome Sequence of Capsaspora owczarzaki ATCC 30864.</title>
        <authorList>
            <person name="Russ C."/>
            <person name="Cuomo C."/>
            <person name="Burger G."/>
            <person name="Gray M.W."/>
            <person name="Holland P.W.H."/>
            <person name="King N."/>
            <person name="Lang F.B.F."/>
            <person name="Roger A.J."/>
            <person name="Ruiz-Trillo I."/>
            <person name="Young S.K."/>
            <person name="Zeng Q."/>
            <person name="Gargeya S."/>
            <person name="Alvarado L."/>
            <person name="Berlin A."/>
            <person name="Chapman S.B."/>
            <person name="Chen Z."/>
            <person name="Freedman E."/>
            <person name="Gellesch M."/>
            <person name="Goldberg J."/>
            <person name="Griggs A."/>
            <person name="Gujja S."/>
            <person name="Heilman E."/>
            <person name="Heiman D."/>
            <person name="Howarth C."/>
            <person name="Mehta T."/>
            <person name="Neiman D."/>
            <person name="Pearson M."/>
            <person name="Roberts A."/>
            <person name="Saif S."/>
            <person name="Shea T."/>
            <person name="Shenoy N."/>
            <person name="Sisk P."/>
            <person name="Stolte C."/>
            <person name="Sykes S."/>
            <person name="White J."/>
            <person name="Yandava C."/>
            <person name="Haas B."/>
            <person name="Nusbaum C."/>
            <person name="Birren B."/>
        </authorList>
    </citation>
    <scope>NUCLEOTIDE SEQUENCE</scope>
    <source>
        <strain evidence="4">ATCC 30864</strain>
    </source>
</reference>
<evidence type="ECO:0000313" key="4">
    <source>
        <dbReference type="Proteomes" id="UP000008743"/>
    </source>
</evidence>
<organism evidence="3 4">
    <name type="scientific">Capsaspora owczarzaki (strain ATCC 30864)</name>
    <dbReference type="NCBI Taxonomy" id="595528"/>
    <lineage>
        <taxon>Eukaryota</taxon>
        <taxon>Filasterea</taxon>
        <taxon>Capsaspora</taxon>
    </lineage>
</organism>
<sequence>MGQFNGECSCFNQRPNPSMKEKRRRSCSRLSFYHCCYAMLCYAVPCAALRCVRLLFGISTATSTKKKAPNMVVELTDRHAVTKWEEQPATLNTSTQMNDVNNWTKSSNEGAAMRRSEGRGGARGRGNGGRNRRKARFGETLGL</sequence>
<dbReference type="AlphaFoldDB" id="A0A0D2UQN3"/>
<feature type="compositionally biased region" description="Polar residues" evidence="1">
    <location>
        <begin position="96"/>
        <end position="109"/>
    </location>
</feature>